<accession>A0AB32WFG9</accession>
<dbReference type="Gramene" id="Tc06v2_t005940.1">
    <property type="protein sequence ID" value="Tc06v2_p005940.1"/>
    <property type="gene ID" value="Tc06v2_g005940"/>
</dbReference>
<gene>
    <name evidence="2" type="primary">LOC108662433</name>
</gene>
<proteinExistence type="predicted"/>
<dbReference type="RefSeq" id="XP_017978287.1">
    <property type="nucleotide sequence ID" value="XM_018122798.1"/>
</dbReference>
<name>A0AB32WFG9_THECC</name>
<organism evidence="1 2">
    <name type="scientific">Theobroma cacao</name>
    <name type="common">Cacao</name>
    <name type="synonym">Cocoa</name>
    <dbReference type="NCBI Taxonomy" id="3641"/>
    <lineage>
        <taxon>Eukaryota</taxon>
        <taxon>Viridiplantae</taxon>
        <taxon>Streptophyta</taxon>
        <taxon>Embryophyta</taxon>
        <taxon>Tracheophyta</taxon>
        <taxon>Spermatophyta</taxon>
        <taxon>Magnoliopsida</taxon>
        <taxon>eudicotyledons</taxon>
        <taxon>Gunneridae</taxon>
        <taxon>Pentapetalae</taxon>
        <taxon>rosids</taxon>
        <taxon>malvids</taxon>
        <taxon>Malvales</taxon>
        <taxon>Malvaceae</taxon>
        <taxon>Byttnerioideae</taxon>
        <taxon>Theobroma</taxon>
    </lineage>
</organism>
<dbReference type="GeneID" id="108662433"/>
<dbReference type="Proteomes" id="UP000694886">
    <property type="component" value="Chromosome 6"/>
</dbReference>
<sequence length="146" mass="16126">MAQASVGEDDLVIYILNGLAPEFKELSITIRARESAISFEELHDKFIDFETTLKQDDSYPITLCEKPSHTAKICRLNKSSIKELAVNIATASQFHDNKNQVVDSGASHHVTTDLNNLSLYIEYGGPEEIVVGDGFKHGGTISERSE</sequence>
<reference evidence="2" key="2">
    <citation type="submission" date="2025-08" db="UniProtKB">
        <authorList>
            <consortium name="RefSeq"/>
        </authorList>
    </citation>
    <scope>IDENTIFICATION</scope>
</reference>
<evidence type="ECO:0000313" key="2">
    <source>
        <dbReference type="RefSeq" id="XP_017978287.1"/>
    </source>
</evidence>
<dbReference type="AlphaFoldDB" id="A0AB32WFG9"/>
<evidence type="ECO:0000313" key="1">
    <source>
        <dbReference type="Proteomes" id="UP000694886"/>
    </source>
</evidence>
<dbReference type="PANTHER" id="PTHR47481:SF22">
    <property type="entry name" value="RETROTRANSPOSON GAG DOMAIN-CONTAINING PROTEIN"/>
    <property type="match status" value="1"/>
</dbReference>
<dbReference type="PANTHER" id="PTHR47481">
    <property type="match status" value="1"/>
</dbReference>
<reference evidence="1" key="1">
    <citation type="journal article" date="1997" name="Nucleic Acids Res.">
        <title>tRNAscan-SE: a program for improved detection of transfer RNA genes in genomic sequence.</title>
        <authorList>
            <person name="Lowe T.M."/>
            <person name="Eddy S.R."/>
        </authorList>
    </citation>
    <scope>NUCLEOTIDE SEQUENCE [LARGE SCALE GENOMIC DNA]</scope>
    <source>
        <strain evidence="1">r\B97-61/B2</strain>
    </source>
</reference>
<dbReference type="KEGG" id="tcc:108662433"/>
<protein>
    <submittedName>
        <fullName evidence="2">Uncharacterized protein LOC108662433</fullName>
    </submittedName>
</protein>